<dbReference type="PANTHER" id="PTHR13073:SF0">
    <property type="entry name" value="BIOGENESIS OF LYSOSOME-RELATED ORGANELLES COMPLEX 1 SUBUNIT 1"/>
    <property type="match status" value="1"/>
</dbReference>
<dbReference type="STRING" id="286115.A0A507CZU9"/>
<dbReference type="Proteomes" id="UP000317494">
    <property type="component" value="Unassembled WGS sequence"/>
</dbReference>
<proteinExistence type="inferred from homology"/>
<accession>A0A507CZU9</accession>
<sequence length="217" mass="24929">MSYSYFFPSPPDRIKSPKILDLRMALSQIYKEHQNNLANVIKADREHAKEEARTAVSAAIDVLHDAVNVQVSEAFQLQRNLESESRRLETLALDFVKQSRLWLDLVNQFNDALKELGDIENWSKIIAKDARSIVGTVQRVSGVLEEESLGSSSVELKETGPPSMPRKSMSTDRDRLTSASHILRINVYTFVYKTLFYKYYDTLQHYYLITDNSMPLH</sequence>
<dbReference type="InterPro" id="IPR009395">
    <property type="entry name" value="BLOC1S1"/>
</dbReference>
<protein>
    <recommendedName>
        <fullName evidence="2">Biogenesis of lysosome-related organelles complex 1 subunit 1</fullName>
    </recommendedName>
</protein>
<reference evidence="4 5" key="1">
    <citation type="journal article" date="2019" name="Sci. Rep.">
        <title>Comparative genomics of chytrid fungi reveal insights into the obligate biotrophic and pathogenic lifestyle of Synchytrium endobioticum.</title>
        <authorList>
            <person name="van de Vossenberg B.T.L.H."/>
            <person name="Warris S."/>
            <person name="Nguyen H.D.T."/>
            <person name="van Gent-Pelzer M.P.E."/>
            <person name="Joly D.L."/>
            <person name="van de Geest H.C."/>
            <person name="Bonants P.J.M."/>
            <person name="Smith D.S."/>
            <person name="Levesque C.A."/>
            <person name="van der Lee T.A.J."/>
        </authorList>
    </citation>
    <scope>NUCLEOTIDE SEQUENCE [LARGE SCALE GENOMIC DNA]</scope>
    <source>
        <strain evidence="4 5">MB42</strain>
    </source>
</reference>
<keyword evidence="5" id="KW-1185">Reference proteome</keyword>
<name>A0A507CZU9_9FUNG</name>
<dbReference type="EMBL" id="QEAN01000172">
    <property type="protein sequence ID" value="TPX44430.1"/>
    <property type="molecule type" value="Genomic_DNA"/>
</dbReference>
<dbReference type="PANTHER" id="PTHR13073">
    <property type="entry name" value="BLOC-1 COMPLEX SUBUNIT 1"/>
    <property type="match status" value="1"/>
</dbReference>
<gene>
    <name evidence="4" type="ORF">SeMB42_g04320</name>
</gene>
<dbReference type="Pfam" id="PF06320">
    <property type="entry name" value="GCN5L1"/>
    <property type="match status" value="1"/>
</dbReference>
<evidence type="ECO:0000256" key="2">
    <source>
        <dbReference type="ARBA" id="ARBA00019577"/>
    </source>
</evidence>
<feature type="region of interest" description="Disordered" evidence="3">
    <location>
        <begin position="151"/>
        <end position="172"/>
    </location>
</feature>
<dbReference type="VEuPathDB" id="FungiDB:SeMB42_g04320"/>
<evidence type="ECO:0000313" key="5">
    <source>
        <dbReference type="Proteomes" id="UP000317494"/>
    </source>
</evidence>
<organism evidence="4 5">
    <name type="scientific">Synchytrium endobioticum</name>
    <dbReference type="NCBI Taxonomy" id="286115"/>
    <lineage>
        <taxon>Eukaryota</taxon>
        <taxon>Fungi</taxon>
        <taxon>Fungi incertae sedis</taxon>
        <taxon>Chytridiomycota</taxon>
        <taxon>Chytridiomycota incertae sedis</taxon>
        <taxon>Chytridiomycetes</taxon>
        <taxon>Synchytriales</taxon>
        <taxon>Synchytriaceae</taxon>
        <taxon>Synchytrium</taxon>
    </lineage>
</organism>
<dbReference type="AlphaFoldDB" id="A0A507CZU9"/>
<dbReference type="GO" id="GO:0016197">
    <property type="term" value="P:endosomal transport"/>
    <property type="evidence" value="ECO:0007669"/>
    <property type="project" value="TreeGrafter"/>
</dbReference>
<evidence type="ECO:0000256" key="3">
    <source>
        <dbReference type="SAM" id="MobiDB-lite"/>
    </source>
</evidence>
<evidence type="ECO:0000313" key="4">
    <source>
        <dbReference type="EMBL" id="TPX44430.1"/>
    </source>
</evidence>
<comment type="similarity">
    <text evidence="1">Belongs to the BLOC1S1 family.</text>
</comment>
<dbReference type="GO" id="GO:0031083">
    <property type="term" value="C:BLOC-1 complex"/>
    <property type="evidence" value="ECO:0007669"/>
    <property type="project" value="InterPro"/>
</dbReference>
<evidence type="ECO:0000256" key="1">
    <source>
        <dbReference type="ARBA" id="ARBA00007133"/>
    </source>
</evidence>
<comment type="caution">
    <text evidence="4">The sequence shown here is derived from an EMBL/GenBank/DDBJ whole genome shotgun (WGS) entry which is preliminary data.</text>
</comment>